<comment type="caution">
    <text evidence="1">The sequence shown here is derived from an EMBL/GenBank/DDBJ whole genome shotgun (WGS) entry which is preliminary data.</text>
</comment>
<dbReference type="PANTHER" id="PTHR39332:SF7">
    <property type="entry name" value="SRPBCC FAMILY PROTEIN"/>
    <property type="match status" value="1"/>
</dbReference>
<name>A0ABW1ATD3_9RHOO</name>
<keyword evidence="2" id="KW-1185">Reference proteome</keyword>
<dbReference type="Proteomes" id="UP001595974">
    <property type="component" value="Unassembled WGS sequence"/>
</dbReference>
<protein>
    <submittedName>
        <fullName evidence="1">SRPBCC family protein</fullName>
    </submittedName>
</protein>
<sequence length="132" mass="14777">MLTVEETIVVNAPVENVWETIGDFGRFWIPQITIAMIKADEREMATPDGGSVVERLLQRSPARHELSYAMVRGDLPVDDYLSTLRAEACTDGTRVTWQARFRANGVSDVQAVETIRDLYRRALAVLKAVLQG</sequence>
<dbReference type="InterPro" id="IPR019587">
    <property type="entry name" value="Polyketide_cyclase/dehydratase"/>
</dbReference>
<evidence type="ECO:0000313" key="2">
    <source>
        <dbReference type="Proteomes" id="UP001595974"/>
    </source>
</evidence>
<dbReference type="Pfam" id="PF10604">
    <property type="entry name" value="Polyketide_cyc2"/>
    <property type="match status" value="1"/>
</dbReference>
<dbReference type="Gene3D" id="3.30.530.20">
    <property type="match status" value="1"/>
</dbReference>
<dbReference type="CDD" id="cd07821">
    <property type="entry name" value="PYR_PYL_RCAR_like"/>
    <property type="match status" value="1"/>
</dbReference>
<evidence type="ECO:0000313" key="1">
    <source>
        <dbReference type="EMBL" id="MFC5770423.1"/>
    </source>
</evidence>
<dbReference type="PANTHER" id="PTHR39332">
    <property type="entry name" value="BLL4707 PROTEIN"/>
    <property type="match status" value="1"/>
</dbReference>
<dbReference type="EMBL" id="JBHSOG010000050">
    <property type="protein sequence ID" value="MFC5770423.1"/>
    <property type="molecule type" value="Genomic_DNA"/>
</dbReference>
<gene>
    <name evidence="1" type="ORF">ACFPTN_13650</name>
</gene>
<reference evidence="2" key="1">
    <citation type="journal article" date="2019" name="Int. J. Syst. Evol. Microbiol.">
        <title>The Global Catalogue of Microorganisms (GCM) 10K type strain sequencing project: providing services to taxonomists for standard genome sequencing and annotation.</title>
        <authorList>
            <consortium name="The Broad Institute Genomics Platform"/>
            <consortium name="The Broad Institute Genome Sequencing Center for Infectious Disease"/>
            <person name="Wu L."/>
            <person name="Ma J."/>
        </authorList>
    </citation>
    <scope>NUCLEOTIDE SEQUENCE [LARGE SCALE GENOMIC DNA]</scope>
    <source>
        <strain evidence="2">SHR3</strain>
    </source>
</reference>
<organism evidence="1 2">
    <name type="scientific">Thauera sinica</name>
    <dbReference type="NCBI Taxonomy" id="2665146"/>
    <lineage>
        <taxon>Bacteria</taxon>
        <taxon>Pseudomonadati</taxon>
        <taxon>Pseudomonadota</taxon>
        <taxon>Betaproteobacteria</taxon>
        <taxon>Rhodocyclales</taxon>
        <taxon>Zoogloeaceae</taxon>
        <taxon>Thauera</taxon>
    </lineage>
</organism>
<dbReference type="SUPFAM" id="SSF55961">
    <property type="entry name" value="Bet v1-like"/>
    <property type="match status" value="1"/>
</dbReference>
<dbReference type="InterPro" id="IPR023393">
    <property type="entry name" value="START-like_dom_sf"/>
</dbReference>
<accession>A0ABW1ATD3</accession>
<dbReference type="RefSeq" id="WP_157748409.1">
    <property type="nucleotide sequence ID" value="NZ_JBHSOG010000050.1"/>
</dbReference>
<proteinExistence type="predicted"/>